<organism evidence="4 5">
    <name type="scientific">Iris pallida</name>
    <name type="common">Sweet iris</name>
    <dbReference type="NCBI Taxonomy" id="29817"/>
    <lineage>
        <taxon>Eukaryota</taxon>
        <taxon>Viridiplantae</taxon>
        <taxon>Streptophyta</taxon>
        <taxon>Embryophyta</taxon>
        <taxon>Tracheophyta</taxon>
        <taxon>Spermatophyta</taxon>
        <taxon>Magnoliopsida</taxon>
        <taxon>Liliopsida</taxon>
        <taxon>Asparagales</taxon>
        <taxon>Iridaceae</taxon>
        <taxon>Iridoideae</taxon>
        <taxon>Irideae</taxon>
        <taxon>Iris</taxon>
    </lineage>
</organism>
<evidence type="ECO:0000313" key="4">
    <source>
        <dbReference type="EMBL" id="KAJ6819028.1"/>
    </source>
</evidence>
<dbReference type="InterPro" id="IPR051992">
    <property type="entry name" value="OxStress_Response_Reg"/>
</dbReference>
<dbReference type="GO" id="GO:0005634">
    <property type="term" value="C:nucleus"/>
    <property type="evidence" value="ECO:0007669"/>
    <property type="project" value="UniProtKB-SubCell"/>
</dbReference>
<keyword evidence="2" id="KW-0539">Nucleus</keyword>
<feature type="compositionally biased region" description="Low complexity" evidence="3">
    <location>
        <begin position="22"/>
        <end position="32"/>
    </location>
</feature>
<evidence type="ECO:0000256" key="3">
    <source>
        <dbReference type="SAM" id="MobiDB-lite"/>
    </source>
</evidence>
<protein>
    <submittedName>
        <fullName evidence="4">Histone H3.v1</fullName>
    </submittedName>
</protein>
<dbReference type="EMBL" id="JANAVB010026796">
    <property type="protein sequence ID" value="KAJ6819028.1"/>
    <property type="molecule type" value="Genomic_DNA"/>
</dbReference>
<comment type="subcellular location">
    <subcellularLocation>
        <location evidence="1">Nucleus</location>
    </subcellularLocation>
</comment>
<accession>A0AAX6FSM8</accession>
<gene>
    <name evidence="4" type="ORF">M6B38_405025</name>
</gene>
<dbReference type="PANTHER" id="PTHR33172:SF91">
    <property type="entry name" value="PROTEIN OXIDATIVE STRESS 3 LIKE 5"/>
    <property type="match status" value="1"/>
</dbReference>
<evidence type="ECO:0000313" key="5">
    <source>
        <dbReference type="Proteomes" id="UP001140949"/>
    </source>
</evidence>
<reference evidence="4" key="1">
    <citation type="journal article" date="2023" name="GigaByte">
        <title>Genome assembly of the bearded iris, Iris pallida Lam.</title>
        <authorList>
            <person name="Bruccoleri R.E."/>
            <person name="Oakeley E.J."/>
            <person name="Faust A.M.E."/>
            <person name="Altorfer M."/>
            <person name="Dessus-Babus S."/>
            <person name="Burckhardt D."/>
            <person name="Oertli M."/>
            <person name="Naumann U."/>
            <person name="Petersen F."/>
            <person name="Wong J."/>
        </authorList>
    </citation>
    <scope>NUCLEOTIDE SEQUENCE</scope>
    <source>
        <strain evidence="4">GSM-AAB239-AS_SAM_17_03QT</strain>
    </source>
</reference>
<comment type="caution">
    <text evidence="4">The sequence shown here is derived from an EMBL/GenBank/DDBJ whole genome shotgun (WGS) entry which is preliminary data.</text>
</comment>
<reference evidence="4" key="2">
    <citation type="submission" date="2023-04" db="EMBL/GenBank/DDBJ databases">
        <authorList>
            <person name="Bruccoleri R.E."/>
            <person name="Oakeley E.J."/>
            <person name="Faust A.-M."/>
            <person name="Dessus-Babus S."/>
            <person name="Altorfer M."/>
            <person name="Burckhardt D."/>
            <person name="Oertli M."/>
            <person name="Naumann U."/>
            <person name="Petersen F."/>
            <person name="Wong J."/>
        </authorList>
    </citation>
    <scope>NUCLEOTIDE SEQUENCE</scope>
    <source>
        <strain evidence="4">GSM-AAB239-AS_SAM_17_03QT</strain>
        <tissue evidence="4">Leaf</tissue>
    </source>
</reference>
<evidence type="ECO:0000256" key="1">
    <source>
        <dbReference type="ARBA" id="ARBA00004123"/>
    </source>
</evidence>
<dbReference type="AlphaFoldDB" id="A0AAX6FSM8"/>
<feature type="region of interest" description="Disordered" evidence="3">
    <location>
        <begin position="22"/>
        <end position="68"/>
    </location>
</feature>
<evidence type="ECO:0000256" key="2">
    <source>
        <dbReference type="ARBA" id="ARBA00023242"/>
    </source>
</evidence>
<dbReference type="GO" id="GO:0006950">
    <property type="term" value="P:response to stress"/>
    <property type="evidence" value="ECO:0007669"/>
    <property type="project" value="UniProtKB-ARBA"/>
</dbReference>
<sequence length="196" mass="21562">MSLQVHPPILVDAAATKPKLVVHVVQQQQRQQQQEEDAKSSDSSSAGSSDQEDHVDENDRKIKNGSFSSLSSLEESLPLKRGLSNYFSGKSRSFSNLSECGNVDVGELAKPENPFNKRQRILTSLSRRASCSSIATAMPSLFSPQHAVKEEEEDEDEDEFEGTGTTVSSFILRRKLGNNNAAAFRPTSSFSDLQRV</sequence>
<dbReference type="Proteomes" id="UP001140949">
    <property type="component" value="Unassembled WGS sequence"/>
</dbReference>
<keyword evidence="5" id="KW-1185">Reference proteome</keyword>
<proteinExistence type="predicted"/>
<dbReference type="PANTHER" id="PTHR33172">
    <property type="entry name" value="OS08G0516900 PROTEIN"/>
    <property type="match status" value="1"/>
</dbReference>
<name>A0AAX6FSM8_IRIPA</name>